<dbReference type="Gene3D" id="3.40.50.11500">
    <property type="match status" value="1"/>
</dbReference>
<comment type="caution">
    <text evidence="3">The sequence shown here is derived from an EMBL/GenBank/DDBJ whole genome shotgun (WGS) entry which is preliminary data.</text>
</comment>
<dbReference type="InterPro" id="IPR040032">
    <property type="entry name" value="DENND1A/B/C"/>
</dbReference>
<keyword evidence="4" id="KW-1185">Reference proteome</keyword>
<dbReference type="PROSITE" id="PS50211">
    <property type="entry name" value="DENN"/>
    <property type="match status" value="1"/>
</dbReference>
<dbReference type="InterPro" id="IPR001194">
    <property type="entry name" value="cDENN_dom"/>
</dbReference>
<dbReference type="Proteomes" id="UP000290809">
    <property type="component" value="Unassembled WGS sequence"/>
</dbReference>
<dbReference type="InterPro" id="IPR043153">
    <property type="entry name" value="DENN_C"/>
</dbReference>
<dbReference type="InterPro" id="IPR037516">
    <property type="entry name" value="Tripartite_DENN"/>
</dbReference>
<gene>
    <name evidence="3" type="ORF">DC041_0010643</name>
</gene>
<dbReference type="GO" id="GO:0005085">
    <property type="term" value="F:guanyl-nucleotide exchange factor activity"/>
    <property type="evidence" value="ECO:0007669"/>
    <property type="project" value="InterPro"/>
</dbReference>
<accession>A0A430QRA7</accession>
<dbReference type="PANTHER" id="PTHR13196">
    <property type="entry name" value="DENN DOMAIN-CONTAINING"/>
    <property type="match status" value="1"/>
</dbReference>
<dbReference type="GO" id="GO:0006897">
    <property type="term" value="P:endocytosis"/>
    <property type="evidence" value="ECO:0007669"/>
    <property type="project" value="TreeGrafter"/>
</dbReference>
<sequence>PAVKRCYPSDLSDVFIERIIEFAFCCDERLSVEEFVIVFTDAKGTLEFVFCYQPNERFLLCISRDLHHTIEYYILYEQGDHGPAVKRCYPSDLSDVFIERIIEFAFCCDERLSVEEFVIVFTDAKGTLEFVFCYQPNERFLLCISSKFPWCECFHSLLSILWHHGLYRDVHWSIMEPFFSHLSSTIPPRLPIDRIQCANPFNPSMGFVLRIPTPQSPHYLNYVIEYYNALDLSLWIHIFVSLLLERSLLFCSRRLTKLTACVLTSVSLLYPIQWAHSFYPLIPDKVLGVLECPVPFVAGIHSCNLEKAKEHLTAGTRLVDLDLGQIFVHKPTTNDLHTEHMDMELGTPKAIYSFLHHQLKEIQRQLNETMNSKKLKNGDWKQVNGEILRCFERLTHPFFELIVNLLGCYTECLIRRDANPEVDLNALIACQSCPGLESFLKSMFESQTIQLFLDQRSRRPPDKKIDLFENRASQLRGQAKNTYHYKATVSFGPIFTSSLSNIASSSTKYDLKLGRKKYNFGSPEWLRAKKLKNPGRICQKGLPESKKRAEQSLVSYKNNKFGSMDINPKHTPIMARMQDIDNSSYRNRPNSCFANSTPSFASGTLLSRNQFFRDYQNNQLEIQTGDSHSSDSSFKSSSSPSNHFNLSDMESHKPLKREPPPRPPPPRFLHNNNHIQLKSMHQMKSQTLVNETRQSVSLPKNDFTKSFAKLNRIKSEKDAGVISSAYGETCSLTHARRKTCPSTDSLTASSPPPLPPRPHLPSLDWVKRSTTSLQHLDKCSNKSVNGYLRNSNMNLDKPRNGTSLCRPLKIPITTNSSSQRSRHQLTGNSNGIIVPRSSGANVPPPLPPKKLSLKVQPPLLLNSNSLKSVSSESNPNLLMTKSTTTDSKQLSLCERRAKRFQSLNDKSLQINPIKMTLPLKLTQNNKSIQSGQTDTHKKQTSHESISRIIDGLSLEYQKSNCSTLSQSVSDIHTRSGSYYSIAETKTNPLNVPIKNSISELLSAKELSLDVQNTDSNNGNSGEHRLRVRLKYGTTSPQRRSKSTTVPNLTLHRAHTMSDYQLPRNNLYRTKSMNVPTTNFAPIAFMESHPVELR</sequence>
<feature type="compositionally biased region" description="Polar residues" evidence="1">
    <location>
        <begin position="814"/>
        <end position="831"/>
    </location>
</feature>
<feature type="region of interest" description="Disordered" evidence="1">
    <location>
        <begin position="623"/>
        <end position="672"/>
    </location>
</feature>
<dbReference type="SMART" id="SM00799">
    <property type="entry name" value="DENN"/>
    <property type="match status" value="1"/>
</dbReference>
<dbReference type="STRING" id="6184.A0A430QRA7"/>
<dbReference type="AlphaFoldDB" id="A0A430QRA7"/>
<feature type="compositionally biased region" description="Basic and acidic residues" evidence="1">
    <location>
        <begin position="649"/>
        <end position="660"/>
    </location>
</feature>
<feature type="region of interest" description="Disordered" evidence="1">
    <location>
        <begin position="814"/>
        <end position="841"/>
    </location>
</feature>
<dbReference type="GO" id="GO:1901981">
    <property type="term" value="F:phosphatidylinositol phosphate binding"/>
    <property type="evidence" value="ECO:0007669"/>
    <property type="project" value="TreeGrafter"/>
</dbReference>
<dbReference type="GO" id="GO:0032456">
    <property type="term" value="P:endocytic recycling"/>
    <property type="evidence" value="ECO:0007669"/>
    <property type="project" value="TreeGrafter"/>
</dbReference>
<feature type="compositionally biased region" description="Pro residues" evidence="1">
    <location>
        <begin position="750"/>
        <end position="759"/>
    </location>
</feature>
<feature type="non-terminal residue" evidence="3">
    <location>
        <position position="1"/>
    </location>
</feature>
<proteinExistence type="predicted"/>
<feature type="domain" description="UDENN" evidence="2">
    <location>
        <begin position="67"/>
        <end position="464"/>
    </location>
</feature>
<name>A0A430QRA7_SCHBO</name>
<dbReference type="PANTHER" id="PTHR13196:SF14">
    <property type="entry name" value="UDENN DOMAIN-CONTAINING PROTEIN"/>
    <property type="match status" value="1"/>
</dbReference>
<dbReference type="GO" id="GO:0005829">
    <property type="term" value="C:cytosol"/>
    <property type="evidence" value="ECO:0007669"/>
    <property type="project" value="TreeGrafter"/>
</dbReference>
<evidence type="ECO:0000256" key="1">
    <source>
        <dbReference type="SAM" id="MobiDB-lite"/>
    </source>
</evidence>
<evidence type="ECO:0000313" key="3">
    <source>
        <dbReference type="EMBL" id="RTG90226.1"/>
    </source>
</evidence>
<dbReference type="EMBL" id="QMKO01001454">
    <property type="protein sequence ID" value="RTG90226.1"/>
    <property type="molecule type" value="Genomic_DNA"/>
</dbReference>
<evidence type="ECO:0000313" key="4">
    <source>
        <dbReference type="Proteomes" id="UP000290809"/>
    </source>
</evidence>
<protein>
    <submittedName>
        <fullName evidence="3">DENN domain-containing protein 1</fullName>
    </submittedName>
</protein>
<feature type="compositionally biased region" description="Low complexity" evidence="1">
    <location>
        <begin position="626"/>
        <end position="647"/>
    </location>
</feature>
<organism evidence="3 4">
    <name type="scientific">Schistosoma bovis</name>
    <name type="common">Blood fluke</name>
    <dbReference type="NCBI Taxonomy" id="6184"/>
    <lineage>
        <taxon>Eukaryota</taxon>
        <taxon>Metazoa</taxon>
        <taxon>Spiralia</taxon>
        <taxon>Lophotrochozoa</taxon>
        <taxon>Platyhelminthes</taxon>
        <taxon>Trematoda</taxon>
        <taxon>Digenea</taxon>
        <taxon>Strigeidida</taxon>
        <taxon>Schistosomatoidea</taxon>
        <taxon>Schistosomatidae</taxon>
        <taxon>Schistosoma</taxon>
    </lineage>
</organism>
<dbReference type="Pfam" id="PF02141">
    <property type="entry name" value="DENN"/>
    <property type="match status" value="1"/>
</dbReference>
<dbReference type="Gene3D" id="3.30.450.200">
    <property type="match status" value="1"/>
</dbReference>
<reference evidence="3 4" key="1">
    <citation type="journal article" date="2019" name="PLoS Pathog.">
        <title>Genome sequence of the bovine parasite Schistosoma bovis Tanzania.</title>
        <authorList>
            <person name="Oey H."/>
            <person name="Zakrzewski M."/>
            <person name="Gobert G."/>
            <person name="Gravermann K."/>
            <person name="Stoye J."/>
            <person name="Jones M."/>
            <person name="Mcmanus D."/>
            <person name="Krause L."/>
        </authorList>
    </citation>
    <scope>NUCLEOTIDE SEQUENCE [LARGE SCALE GENOMIC DNA]</scope>
    <source>
        <strain evidence="3 4">TAN1997</strain>
    </source>
</reference>
<feature type="region of interest" description="Disordered" evidence="1">
    <location>
        <begin position="740"/>
        <end position="759"/>
    </location>
</feature>
<evidence type="ECO:0000259" key="2">
    <source>
        <dbReference type="PROSITE" id="PS50211"/>
    </source>
</evidence>